<name>A0A0S2A3E8_RHYFE</name>
<reference evidence="2" key="1">
    <citation type="submission" date="2015-08" db="EMBL/GenBank/DDBJ databases">
        <title>Complete Mitochondrial Genome of Rhynchophorus ferrugineus.</title>
        <authorList>
            <person name="Bi G."/>
            <person name="Du Q."/>
            <person name="Liu G."/>
            <person name="Zhen Z."/>
            <person name="Zhao E."/>
            <person name="Yang J."/>
        </authorList>
    </citation>
    <scope>NUCLEOTIDE SEQUENCE</scope>
</reference>
<protein>
    <submittedName>
        <fullName evidence="2">ATP synthase F0 subunit 8</fullName>
    </submittedName>
</protein>
<proteinExistence type="predicted"/>
<keyword evidence="1" id="KW-0472">Membrane</keyword>
<feature type="transmembrane region" description="Helical" evidence="1">
    <location>
        <begin position="12"/>
        <end position="37"/>
    </location>
</feature>
<sequence>MMIFNSSNSPSYLINPFSFFIILFILFNIMNYFLFIYKPLKINKTKKSLKINWKW</sequence>
<evidence type="ECO:0000313" key="2">
    <source>
        <dbReference type="EMBL" id="ALN11755.1"/>
    </source>
</evidence>
<keyword evidence="1" id="KW-1133">Transmembrane helix</keyword>
<keyword evidence="2" id="KW-0496">Mitochondrion</keyword>
<dbReference type="AlphaFoldDB" id="A0A0S2A3E8"/>
<geneLocation type="mitochondrion" evidence="2"/>
<evidence type="ECO:0000256" key="1">
    <source>
        <dbReference type="SAM" id="Phobius"/>
    </source>
</evidence>
<keyword evidence="1" id="KW-0812">Transmembrane</keyword>
<accession>A0A0S2A3E8</accession>
<dbReference type="EMBL" id="KT428893">
    <property type="protein sequence ID" value="ALN11755.1"/>
    <property type="molecule type" value="Genomic_DNA"/>
</dbReference>
<organism evidence="2">
    <name type="scientific">Rhynchophorus ferrugineus</name>
    <name type="common">Red palm weevil</name>
    <name type="synonym">Curculio ferrugineus</name>
    <dbReference type="NCBI Taxonomy" id="354439"/>
    <lineage>
        <taxon>Eukaryota</taxon>
        <taxon>Metazoa</taxon>
        <taxon>Ecdysozoa</taxon>
        <taxon>Arthropoda</taxon>
        <taxon>Hexapoda</taxon>
        <taxon>Insecta</taxon>
        <taxon>Pterygota</taxon>
        <taxon>Neoptera</taxon>
        <taxon>Endopterygota</taxon>
        <taxon>Coleoptera</taxon>
        <taxon>Polyphaga</taxon>
        <taxon>Cucujiformia</taxon>
        <taxon>Curculionidae</taxon>
        <taxon>Dryophthorinae</taxon>
        <taxon>Rhynchophorus</taxon>
    </lineage>
</organism>
<gene>
    <name evidence="2" type="primary">ATP8</name>
</gene>